<evidence type="ECO:0000256" key="1">
    <source>
        <dbReference type="ARBA" id="ARBA00022729"/>
    </source>
</evidence>
<dbReference type="InterPro" id="IPR036908">
    <property type="entry name" value="RlpA-like_sf"/>
</dbReference>
<reference evidence="2 3" key="1">
    <citation type="submission" date="2018-05" db="EMBL/GenBank/DDBJ databases">
        <title>Genomic analysis of Gracilibacillus dipsosauri DD1 reveals novel features of a salt-tolerant amylase.</title>
        <authorList>
            <person name="Deutch C.E."/>
            <person name="Yang S."/>
        </authorList>
    </citation>
    <scope>NUCLEOTIDE SEQUENCE [LARGE SCALE GENOMIC DNA]</scope>
    <source>
        <strain evidence="2 3">DD1</strain>
    </source>
</reference>
<sequence length="195" mass="22126">MYSNAPYPYYQENVYRQNYIQGRATWTNGGNVTQCGIPWSYGQYLTAAVSENSPYQCGQTLKIRNPQNGREIIVTIVDKVPGSPQTTINLHRRAFETLGENPSVGVISIEFQPSPPLEQQKWGKYLLEVVQVAYPGYNVTNYNSISKTQPATNQTREVYEYTLQSPQEQIKVRGTVLYNPATERILSFDIQEVSS</sequence>
<evidence type="ECO:0000313" key="3">
    <source>
        <dbReference type="Proteomes" id="UP000245624"/>
    </source>
</evidence>
<dbReference type="Gene3D" id="2.40.40.10">
    <property type="entry name" value="RlpA-like domain"/>
    <property type="match status" value="1"/>
</dbReference>
<organism evidence="2 3">
    <name type="scientific">Gracilibacillus dipsosauri</name>
    <dbReference type="NCBI Taxonomy" id="178340"/>
    <lineage>
        <taxon>Bacteria</taxon>
        <taxon>Bacillati</taxon>
        <taxon>Bacillota</taxon>
        <taxon>Bacilli</taxon>
        <taxon>Bacillales</taxon>
        <taxon>Bacillaceae</taxon>
        <taxon>Gracilibacillus</taxon>
    </lineage>
</organism>
<evidence type="ECO:0000313" key="2">
    <source>
        <dbReference type="EMBL" id="PWU67349.1"/>
    </source>
</evidence>
<dbReference type="PANTHER" id="PTHR31836">
    <property type="match status" value="1"/>
</dbReference>
<dbReference type="CDD" id="cd22191">
    <property type="entry name" value="DPBB_RlpA_EXP_N-like"/>
    <property type="match status" value="1"/>
</dbReference>
<comment type="caution">
    <text evidence="2">The sequence shown here is derived from an EMBL/GenBank/DDBJ whole genome shotgun (WGS) entry which is preliminary data.</text>
</comment>
<gene>
    <name evidence="2" type="ORF">DLJ74_16110</name>
</gene>
<dbReference type="AlphaFoldDB" id="A0A317L0I0"/>
<keyword evidence="3" id="KW-1185">Reference proteome</keyword>
<dbReference type="EMBL" id="QGTD01000017">
    <property type="protein sequence ID" value="PWU67349.1"/>
    <property type="molecule type" value="Genomic_DNA"/>
</dbReference>
<proteinExistence type="predicted"/>
<keyword evidence="1" id="KW-0732">Signal</keyword>
<dbReference type="Pfam" id="PF13028">
    <property type="entry name" value="DUF3889"/>
    <property type="match status" value="1"/>
</dbReference>
<dbReference type="InterPro" id="IPR051477">
    <property type="entry name" value="Expansin_CellWall"/>
</dbReference>
<dbReference type="OrthoDB" id="2716326at2"/>
<dbReference type="Gene3D" id="3.10.450.390">
    <property type="entry name" value="Protein of unknown function DUF3889"/>
    <property type="match status" value="1"/>
</dbReference>
<name>A0A317L0I0_9BACI</name>
<protein>
    <submittedName>
        <fullName evidence="2">DUF3889 domain-containing protein</fullName>
    </submittedName>
</protein>
<dbReference type="PANTHER" id="PTHR31836:SF22">
    <property type="entry name" value="RLPA-LIKE PROTEIN DOUBLE-PSI BETA-BARREL DOMAIN-CONTAINING PROTEIN"/>
    <property type="match status" value="1"/>
</dbReference>
<accession>A0A317L0I0</accession>
<dbReference type="InterPro" id="IPR024987">
    <property type="entry name" value="DUF3889"/>
</dbReference>
<dbReference type="Proteomes" id="UP000245624">
    <property type="component" value="Unassembled WGS sequence"/>
</dbReference>
<dbReference type="SUPFAM" id="SSF50685">
    <property type="entry name" value="Barwin-like endoglucanases"/>
    <property type="match status" value="1"/>
</dbReference>